<evidence type="ECO:0000256" key="4">
    <source>
        <dbReference type="ARBA" id="ARBA00022692"/>
    </source>
</evidence>
<accession>A0A9X3X1Z9</accession>
<dbReference type="GO" id="GO:0098797">
    <property type="term" value="C:plasma membrane protein complex"/>
    <property type="evidence" value="ECO:0007669"/>
    <property type="project" value="TreeGrafter"/>
</dbReference>
<feature type="transmembrane region" description="Helical" evidence="7">
    <location>
        <begin position="369"/>
        <end position="387"/>
    </location>
</feature>
<evidence type="ECO:0000313" key="11">
    <source>
        <dbReference type="Proteomes" id="UP001151081"/>
    </source>
</evidence>
<dbReference type="GO" id="GO:0044874">
    <property type="term" value="P:lipoprotein localization to outer membrane"/>
    <property type="evidence" value="ECO:0007669"/>
    <property type="project" value="TreeGrafter"/>
</dbReference>
<dbReference type="Proteomes" id="UP001151081">
    <property type="component" value="Unassembled WGS sequence"/>
</dbReference>
<feature type="transmembrane region" description="Helical" evidence="7">
    <location>
        <begin position="766"/>
        <end position="786"/>
    </location>
</feature>
<feature type="domain" description="ABC3 transporter permease C-terminal" evidence="9">
    <location>
        <begin position="234"/>
        <end position="350"/>
    </location>
</feature>
<comment type="similarity">
    <text evidence="2">Belongs to the ABC-4 integral membrane protein family. LolC/E subfamily.</text>
</comment>
<dbReference type="RefSeq" id="WP_272458607.1">
    <property type="nucleotide sequence ID" value="NZ_JAGTJJ010000007.1"/>
</dbReference>
<feature type="transmembrane region" description="Helical" evidence="7">
    <location>
        <begin position="451"/>
        <end position="469"/>
    </location>
</feature>
<evidence type="ECO:0000313" key="10">
    <source>
        <dbReference type="EMBL" id="MDC3982172.1"/>
    </source>
</evidence>
<dbReference type="AlphaFoldDB" id="A0A9X3X1Z9"/>
<evidence type="ECO:0000256" key="5">
    <source>
        <dbReference type="ARBA" id="ARBA00022989"/>
    </source>
</evidence>
<evidence type="ECO:0000256" key="8">
    <source>
        <dbReference type="SAM" id="SignalP"/>
    </source>
</evidence>
<evidence type="ECO:0000256" key="2">
    <source>
        <dbReference type="ARBA" id="ARBA00005236"/>
    </source>
</evidence>
<sequence length="803" mass="83296">MAVVVAIALGVGFLVATSVFASTTTIGLQLTAAAPLTKADIYLENKAPTKDPSWFREVSREPNIATVDPVYARTVEAFGQRQRGTANVLSLPENPQARWFRLREGGRWPSGPAEVVADDKTLAELGVHVGDTVRLRSKASPMQNVKITGVAELGFQPLVGVSYRFYAAEAFFAGDTPTVALALVRDPSKLQATIQRLENALPGPVEVSSAREQSAAAAGRFVGGSNALTFIMLAFALLSLLAAVLVIANTFSILLTQRRRQTALLRLLGAHRNQVRNLILAEATIVGTIGSVVGTALGVLLGFAGASYQKLAAGGLQINTLALLACNAIGVASTVIAAWFPARHAIRVPPAQALRTAPDAMPSRQSRRVVFVLASTLVIIGAAVAAAGIRTVAVAPVVVGGFVSAVGILTALRRVVMLLLPVVERGFDRLGVAAEIAGSNLRCNPERTGSAVTALVLGTALIVALGVAAKSGQATVDADLQTRYPVDLSVRTDAPVISAETVRAIASLPGLSITAALPETAVELPPAAGQEITTLLGAPSEVIREAGMTQLSTVTPDRPPAMLLPGRYLAAAGLSEGATVTAVVDGARHEFVAYASKWADTTGPTIGIVRADILSSISRTSTQRTVWAIAAPSADRDALQSGANTIAAMDPSITVSGALSERGDIANILSILVNMSVAMLLVTVLIAVIGLANMLRLSVLERTREISLLRALGMRRAGVRTMLLLEAAGISLLGAALGAVIGLPYGLLGIAAVVGRRAALVTDIPWWNLLAVTALVVLAGMLASVFPSRRAARIAPAEGLVDE</sequence>
<feature type="domain" description="ABC3 transporter permease C-terminal" evidence="9">
    <location>
        <begin position="678"/>
        <end position="796"/>
    </location>
</feature>
<comment type="caution">
    <text evidence="10">The sequence shown here is derived from an EMBL/GenBank/DDBJ whole genome shotgun (WGS) entry which is preliminary data.</text>
</comment>
<keyword evidence="6 7" id="KW-0472">Membrane</keyword>
<reference evidence="10 11" key="1">
    <citation type="submission" date="2021-04" db="EMBL/GenBank/DDBJ databases">
        <title>Genome analysis of Polyangium sp.</title>
        <authorList>
            <person name="Li Y."/>
            <person name="Wang J."/>
        </authorList>
    </citation>
    <scope>NUCLEOTIDE SEQUENCE [LARGE SCALE GENOMIC DNA]</scope>
    <source>
        <strain evidence="10 11">SDU14</strain>
    </source>
</reference>
<dbReference type="InterPro" id="IPR051447">
    <property type="entry name" value="Lipoprotein-release_system"/>
</dbReference>
<gene>
    <name evidence="10" type="ORF">KEG57_16760</name>
</gene>
<proteinExistence type="inferred from homology"/>
<feature type="transmembrane region" description="Helical" evidence="7">
    <location>
        <begin position="671"/>
        <end position="695"/>
    </location>
</feature>
<feature type="transmembrane region" description="Helical" evidence="7">
    <location>
        <begin position="230"/>
        <end position="256"/>
    </location>
</feature>
<feature type="transmembrane region" description="Helical" evidence="7">
    <location>
        <begin position="723"/>
        <end position="754"/>
    </location>
</feature>
<organism evidence="10 11">
    <name type="scientific">Polyangium jinanense</name>
    <dbReference type="NCBI Taxonomy" id="2829994"/>
    <lineage>
        <taxon>Bacteria</taxon>
        <taxon>Pseudomonadati</taxon>
        <taxon>Myxococcota</taxon>
        <taxon>Polyangia</taxon>
        <taxon>Polyangiales</taxon>
        <taxon>Polyangiaceae</taxon>
        <taxon>Polyangium</taxon>
    </lineage>
</organism>
<evidence type="ECO:0000256" key="6">
    <source>
        <dbReference type="ARBA" id="ARBA00023136"/>
    </source>
</evidence>
<feature type="transmembrane region" description="Helical" evidence="7">
    <location>
        <begin position="277"/>
        <end position="304"/>
    </location>
</feature>
<feature type="signal peptide" evidence="8">
    <location>
        <begin position="1"/>
        <end position="21"/>
    </location>
</feature>
<keyword evidence="11" id="KW-1185">Reference proteome</keyword>
<dbReference type="EMBL" id="JAGTJJ010000007">
    <property type="protein sequence ID" value="MDC3982172.1"/>
    <property type="molecule type" value="Genomic_DNA"/>
</dbReference>
<keyword evidence="8" id="KW-0732">Signal</keyword>
<dbReference type="Pfam" id="PF02687">
    <property type="entry name" value="FtsX"/>
    <property type="match status" value="2"/>
</dbReference>
<dbReference type="PANTHER" id="PTHR30489:SF0">
    <property type="entry name" value="LIPOPROTEIN-RELEASING SYSTEM TRANSMEMBRANE PROTEIN LOLE"/>
    <property type="match status" value="1"/>
</dbReference>
<feature type="chain" id="PRO_5040822126" evidence="8">
    <location>
        <begin position="22"/>
        <end position="803"/>
    </location>
</feature>
<keyword evidence="5 7" id="KW-1133">Transmembrane helix</keyword>
<evidence type="ECO:0000256" key="7">
    <source>
        <dbReference type="SAM" id="Phobius"/>
    </source>
</evidence>
<evidence type="ECO:0000256" key="1">
    <source>
        <dbReference type="ARBA" id="ARBA00004651"/>
    </source>
</evidence>
<name>A0A9X3X1Z9_9BACT</name>
<evidence type="ECO:0000256" key="3">
    <source>
        <dbReference type="ARBA" id="ARBA00022475"/>
    </source>
</evidence>
<protein>
    <submittedName>
        <fullName evidence="10">ABC transporter permease</fullName>
    </submittedName>
</protein>
<comment type="subcellular location">
    <subcellularLocation>
        <location evidence="1">Cell membrane</location>
        <topology evidence="1">Multi-pass membrane protein</topology>
    </subcellularLocation>
</comment>
<dbReference type="InterPro" id="IPR003838">
    <property type="entry name" value="ABC3_permease_C"/>
</dbReference>
<keyword evidence="3" id="KW-1003">Cell membrane</keyword>
<evidence type="ECO:0000259" key="9">
    <source>
        <dbReference type="Pfam" id="PF02687"/>
    </source>
</evidence>
<feature type="transmembrane region" description="Helical" evidence="7">
    <location>
        <begin position="393"/>
        <end position="412"/>
    </location>
</feature>
<dbReference type="PANTHER" id="PTHR30489">
    <property type="entry name" value="LIPOPROTEIN-RELEASING SYSTEM TRANSMEMBRANE PROTEIN LOLE"/>
    <property type="match status" value="1"/>
</dbReference>
<feature type="transmembrane region" description="Helical" evidence="7">
    <location>
        <begin position="316"/>
        <end position="340"/>
    </location>
</feature>
<keyword evidence="4 7" id="KW-0812">Transmembrane</keyword>